<protein>
    <recommendedName>
        <fullName evidence="1">Metallo-beta-lactamase domain-containing protein</fullName>
    </recommendedName>
</protein>
<dbReference type="SMART" id="SM00849">
    <property type="entry name" value="Lactamase_B"/>
    <property type="match status" value="1"/>
</dbReference>
<dbReference type="Gene3D" id="3.60.15.10">
    <property type="entry name" value="Ribonuclease Z/Hydroxyacylglutathione hydrolase-like"/>
    <property type="match status" value="1"/>
</dbReference>
<dbReference type="PANTHER" id="PTHR23131:SF0">
    <property type="entry name" value="ENDORIBONUCLEASE LACTB2"/>
    <property type="match status" value="1"/>
</dbReference>
<dbReference type="InterPro" id="IPR036388">
    <property type="entry name" value="WH-like_DNA-bd_sf"/>
</dbReference>
<dbReference type="Pfam" id="PF00753">
    <property type="entry name" value="Lactamase_B"/>
    <property type="match status" value="1"/>
</dbReference>
<feature type="domain" description="Metallo-beta-lactamase" evidence="1">
    <location>
        <begin position="40"/>
        <end position="213"/>
    </location>
</feature>
<accession>A0A382SHC2</accession>
<dbReference type="SUPFAM" id="SSF56281">
    <property type="entry name" value="Metallo-hydrolase/oxidoreductase"/>
    <property type="match status" value="1"/>
</dbReference>
<dbReference type="EMBL" id="UINC01129087">
    <property type="protein sequence ID" value="SVD09249.1"/>
    <property type="molecule type" value="Genomic_DNA"/>
</dbReference>
<name>A0A382SHC2_9ZZZZ</name>
<proteinExistence type="predicted"/>
<dbReference type="InterPro" id="IPR050662">
    <property type="entry name" value="Sec-metab_biosynth-thioest"/>
</dbReference>
<dbReference type="InterPro" id="IPR041516">
    <property type="entry name" value="LACTB2_WH"/>
</dbReference>
<dbReference type="CDD" id="cd16278">
    <property type="entry name" value="metallo-hydrolase-like_MBL-fold"/>
    <property type="match status" value="1"/>
</dbReference>
<dbReference type="AlphaFoldDB" id="A0A382SHC2"/>
<dbReference type="InterPro" id="IPR036866">
    <property type="entry name" value="RibonucZ/Hydroxyglut_hydro"/>
</dbReference>
<dbReference type="PANTHER" id="PTHR23131">
    <property type="entry name" value="ENDORIBONUCLEASE LACTB2"/>
    <property type="match status" value="1"/>
</dbReference>
<evidence type="ECO:0000313" key="2">
    <source>
        <dbReference type="EMBL" id="SVD09249.1"/>
    </source>
</evidence>
<gene>
    <name evidence="2" type="ORF">METZ01_LOCUS362103</name>
</gene>
<reference evidence="2" key="1">
    <citation type="submission" date="2018-05" db="EMBL/GenBank/DDBJ databases">
        <authorList>
            <person name="Lanie J.A."/>
            <person name="Ng W.-L."/>
            <person name="Kazmierczak K.M."/>
            <person name="Andrzejewski T.M."/>
            <person name="Davidsen T.M."/>
            <person name="Wayne K.J."/>
            <person name="Tettelin H."/>
            <person name="Glass J.I."/>
            <person name="Rusch D."/>
            <person name="Podicherti R."/>
            <person name="Tsui H.-C.T."/>
            <person name="Winkler M.E."/>
        </authorList>
    </citation>
    <scope>NUCLEOTIDE SEQUENCE</scope>
</reference>
<dbReference type="InterPro" id="IPR001279">
    <property type="entry name" value="Metallo-B-lactamas"/>
</dbReference>
<dbReference type="Pfam" id="PF17778">
    <property type="entry name" value="WHD_BLACT"/>
    <property type="match status" value="1"/>
</dbReference>
<dbReference type="Gene3D" id="1.10.10.10">
    <property type="entry name" value="Winged helix-like DNA-binding domain superfamily/Winged helix DNA-binding domain"/>
    <property type="match status" value="1"/>
</dbReference>
<evidence type="ECO:0000259" key="1">
    <source>
        <dbReference type="SMART" id="SM00849"/>
    </source>
</evidence>
<organism evidence="2">
    <name type="scientific">marine metagenome</name>
    <dbReference type="NCBI Taxonomy" id="408172"/>
    <lineage>
        <taxon>unclassified sequences</taxon>
        <taxon>metagenomes</taxon>
        <taxon>ecological metagenomes</taxon>
    </lineage>
</organism>
<sequence>MTTTIPFIHEYDFEYATLEQVSPLIRRVTARNPSGFTFHGTNTYVIGHGKVAVLDPGPLLDEHVEALKQLLAEETVNHLLITHTHMDHSPAAAPLKQCWQARSYGYGPHGAGKQEEGVQIEAGGDMDFNPDVRVADGDQIQGDGWTIECVYTPGHTSNHICFALLEEKALFTGDHVMGWSTSVIGPPDGDMTSYMESLEKLLTRDDEVYWPAHGTCIHDVKNFVTTFIQHRLGRERQILRCLQDGYNIITEMVPMMYKETDPRMYGAAALSVLAAMIRLIDTGQVSCDSEDPSIESTYQLS</sequence>